<dbReference type="InterPro" id="IPR013762">
    <property type="entry name" value="Integrase-like_cat_sf"/>
</dbReference>
<dbReference type="GO" id="GO:0003677">
    <property type="term" value="F:DNA binding"/>
    <property type="evidence" value="ECO:0007669"/>
    <property type="project" value="UniProtKB-UniRule"/>
</dbReference>
<dbReference type="Pfam" id="PF13495">
    <property type="entry name" value="Phage_int_SAM_4"/>
    <property type="match status" value="1"/>
</dbReference>
<feature type="domain" description="Core-binding (CB)" evidence="7">
    <location>
        <begin position="94"/>
        <end position="174"/>
    </location>
</feature>
<dbReference type="AlphaFoldDB" id="A0A385ELG6"/>
<dbReference type="InterPro" id="IPR002104">
    <property type="entry name" value="Integrase_catalytic"/>
</dbReference>
<dbReference type="PANTHER" id="PTHR30349">
    <property type="entry name" value="PHAGE INTEGRASE-RELATED"/>
    <property type="match status" value="1"/>
</dbReference>
<keyword evidence="8" id="KW-0614">Plasmid</keyword>
<dbReference type="Gene3D" id="1.10.150.130">
    <property type="match status" value="1"/>
</dbReference>
<keyword evidence="2" id="KW-0229">DNA integration</keyword>
<dbReference type="InterPro" id="IPR011010">
    <property type="entry name" value="DNA_brk_join_enz"/>
</dbReference>
<dbReference type="NCBIfam" id="TIGR02249">
    <property type="entry name" value="integrase_gron"/>
    <property type="match status" value="1"/>
</dbReference>
<comment type="similarity">
    <text evidence="1">Belongs to the 'phage' integrase family.</text>
</comment>
<dbReference type="InterPro" id="IPR010998">
    <property type="entry name" value="Integrase_recombinase_N"/>
</dbReference>
<evidence type="ECO:0000256" key="2">
    <source>
        <dbReference type="ARBA" id="ARBA00022908"/>
    </source>
</evidence>
<name>A0A385ELG6_CITFR</name>
<dbReference type="Gene3D" id="1.10.443.10">
    <property type="entry name" value="Intergrase catalytic core"/>
    <property type="match status" value="1"/>
</dbReference>
<evidence type="ECO:0000256" key="5">
    <source>
        <dbReference type="PROSITE-ProRule" id="PRU01248"/>
    </source>
</evidence>
<dbReference type="InterPro" id="IPR011946">
    <property type="entry name" value="Integrase_integron-type"/>
</dbReference>
<evidence type="ECO:0000259" key="7">
    <source>
        <dbReference type="PROSITE" id="PS51900"/>
    </source>
</evidence>
<protein>
    <submittedName>
        <fullName evidence="8">Integron integrase IntIPac</fullName>
    </submittedName>
</protein>
<dbReference type="GO" id="GO:0006310">
    <property type="term" value="P:DNA recombination"/>
    <property type="evidence" value="ECO:0007669"/>
    <property type="project" value="UniProtKB-KW"/>
</dbReference>
<dbReference type="PROSITE" id="PS51900">
    <property type="entry name" value="CB"/>
    <property type="match status" value="1"/>
</dbReference>
<organism evidence="8">
    <name type="scientific">Citrobacter freundii</name>
    <dbReference type="NCBI Taxonomy" id="546"/>
    <lineage>
        <taxon>Bacteria</taxon>
        <taxon>Pseudomonadati</taxon>
        <taxon>Pseudomonadota</taxon>
        <taxon>Gammaproteobacteria</taxon>
        <taxon>Enterobacterales</taxon>
        <taxon>Enterobacteriaceae</taxon>
        <taxon>Citrobacter</taxon>
        <taxon>Citrobacter freundii complex</taxon>
    </lineage>
</organism>
<accession>A0A385ELG6</accession>
<dbReference type="NCBIfam" id="NF011946">
    <property type="entry name" value="PRK15417.1"/>
    <property type="match status" value="1"/>
</dbReference>
<dbReference type="InterPro" id="IPR044068">
    <property type="entry name" value="CB"/>
</dbReference>
<dbReference type="PROSITE" id="PS51898">
    <property type="entry name" value="TYR_RECOMBINASE"/>
    <property type="match status" value="1"/>
</dbReference>
<keyword evidence="4" id="KW-0233">DNA recombination</keyword>
<geneLocation type="plasmid" evidence="8">
    <name>pCFJY-17</name>
</geneLocation>
<proteinExistence type="inferred from homology"/>
<dbReference type="SUPFAM" id="SSF56349">
    <property type="entry name" value="DNA breaking-rejoining enzymes"/>
    <property type="match status" value="1"/>
</dbReference>
<evidence type="ECO:0000313" key="8">
    <source>
        <dbReference type="EMBL" id="AXQ86156.1"/>
    </source>
</evidence>
<evidence type="ECO:0000256" key="3">
    <source>
        <dbReference type="ARBA" id="ARBA00023125"/>
    </source>
</evidence>
<evidence type="ECO:0000256" key="4">
    <source>
        <dbReference type="ARBA" id="ARBA00023172"/>
    </source>
</evidence>
<dbReference type="GO" id="GO:0015074">
    <property type="term" value="P:DNA integration"/>
    <property type="evidence" value="ECO:0007669"/>
    <property type="project" value="UniProtKB-KW"/>
</dbReference>
<dbReference type="InterPro" id="IPR050090">
    <property type="entry name" value="Tyrosine_recombinase_XerCD"/>
</dbReference>
<dbReference type="CDD" id="cd01193">
    <property type="entry name" value="INT_IntI_C"/>
    <property type="match status" value="1"/>
</dbReference>
<dbReference type="InterPro" id="IPR004107">
    <property type="entry name" value="Integrase_SAM-like_N"/>
</dbReference>
<feature type="domain" description="Tyr recombinase" evidence="6">
    <location>
        <begin position="192"/>
        <end position="408"/>
    </location>
</feature>
<evidence type="ECO:0000256" key="1">
    <source>
        <dbReference type="ARBA" id="ARBA00008857"/>
    </source>
</evidence>
<dbReference type="EMBL" id="MH763829">
    <property type="protein sequence ID" value="AXQ86156.1"/>
    <property type="molecule type" value="Genomic_DNA"/>
</dbReference>
<reference evidence="8" key="1">
    <citation type="submission" date="2018-08" db="EMBL/GenBank/DDBJ databases">
        <authorList>
            <person name="Fu S.S."/>
            <person name="Wang Y.Y."/>
            <person name="Jin S.S."/>
            <person name="Xia Y.Y."/>
            <person name="Jiang Z.Z."/>
            <person name="Ye S.S."/>
            <person name="Li R.R."/>
        </authorList>
    </citation>
    <scope>NUCLEOTIDE SEQUENCE</scope>
    <source>
        <strain evidence="8">JY-17</strain>
        <plasmid evidence="8">pCFJY-17</plasmid>
    </source>
</reference>
<dbReference type="PANTHER" id="PTHR30349:SF64">
    <property type="entry name" value="PROPHAGE INTEGRASE INTD-RELATED"/>
    <property type="match status" value="1"/>
</dbReference>
<evidence type="ECO:0000259" key="6">
    <source>
        <dbReference type="PROSITE" id="PS51898"/>
    </source>
</evidence>
<sequence>MILFCVSRSTSSSERFPACQKAGNPICISGRLATLGWVKINGQGTVAKLAMRQPFVLFKGLTFQKLCLPGAFRPGDHHNKMLTATAPLPPLRSVKVLDQLRERIRYLHYSLPTEQAYVHWVRAFIRFHGVRHPATLGSSEVEAFLSWLANERKVSVSTHRQALAALLFFYGKVLCTDLPWLQEIGRPRPSRRLPVVLTPDEVVRILGFLEGEHRLFAQLLYGTGMRISEGLQLRVKDLDFDHGTIIVREGKGSKDRALMLPESLAPSLREQLSRARAWWLKDQAEGRSGVALPDALERKYPRAGHSWPWFWVFAQHTHSTDPRSGVVRRHHMYDQTFQRAFKRAVEQAGITKPATPHTLRHSFATALLRSGYDIRTVQDLLGHSDVSTTMIYTHVLKVGGAGVRSPLDALPPLTSER</sequence>
<keyword evidence="3 5" id="KW-0238">DNA-binding</keyword>
<dbReference type="Pfam" id="PF00589">
    <property type="entry name" value="Phage_integrase"/>
    <property type="match status" value="1"/>
</dbReference>